<dbReference type="EMBL" id="SJPJ01000020">
    <property type="protein sequence ID" value="TWT74698.1"/>
    <property type="molecule type" value="Genomic_DNA"/>
</dbReference>
<proteinExistence type="predicted"/>
<dbReference type="Proteomes" id="UP000315010">
    <property type="component" value="Unassembled WGS sequence"/>
</dbReference>
<sequence>MAVLVFWIVPFDLPFLQLSPASNGRFQEILPHGRNMVPELLILTQGIGSLDGVGEQIVNEFLVIGHALFGFILVLFGRPTVWCNESTIGTPLQMVLPEVTDFFENGIGGFAQVVDVTTKGIMLP</sequence>
<evidence type="ECO:0000313" key="1">
    <source>
        <dbReference type="EMBL" id="TWT74698.1"/>
    </source>
</evidence>
<evidence type="ECO:0000313" key="2">
    <source>
        <dbReference type="Proteomes" id="UP000315010"/>
    </source>
</evidence>
<reference evidence="1 2" key="1">
    <citation type="submission" date="2019-02" db="EMBL/GenBank/DDBJ databases">
        <title>Deep-cultivation of Planctomycetes and their phenomic and genomic characterization uncovers novel biology.</title>
        <authorList>
            <person name="Wiegand S."/>
            <person name="Jogler M."/>
            <person name="Boedeker C."/>
            <person name="Pinto D."/>
            <person name="Vollmers J."/>
            <person name="Rivas-Marin E."/>
            <person name="Kohn T."/>
            <person name="Peeters S.H."/>
            <person name="Heuer A."/>
            <person name="Rast P."/>
            <person name="Oberbeckmann S."/>
            <person name="Bunk B."/>
            <person name="Jeske O."/>
            <person name="Meyerdierks A."/>
            <person name="Storesund J.E."/>
            <person name="Kallscheuer N."/>
            <person name="Luecker S."/>
            <person name="Lage O.M."/>
            <person name="Pohl T."/>
            <person name="Merkel B.J."/>
            <person name="Hornburger P."/>
            <person name="Mueller R.-W."/>
            <person name="Bruemmer F."/>
            <person name="Labrenz M."/>
            <person name="Spormann A.M."/>
            <person name="Op Den Camp H."/>
            <person name="Overmann J."/>
            <person name="Amann R."/>
            <person name="Jetten M.S.M."/>
            <person name="Mascher T."/>
            <person name="Medema M.H."/>
            <person name="Devos D.P."/>
            <person name="Kaster A.-K."/>
            <person name="Ovreas L."/>
            <person name="Rohde M."/>
            <person name="Galperin M.Y."/>
            <person name="Jogler C."/>
        </authorList>
    </citation>
    <scope>NUCLEOTIDE SEQUENCE [LARGE SCALE GENOMIC DNA]</scope>
    <source>
        <strain evidence="1 2">CA13</strain>
    </source>
</reference>
<comment type="caution">
    <text evidence="1">The sequence shown here is derived from an EMBL/GenBank/DDBJ whole genome shotgun (WGS) entry which is preliminary data.</text>
</comment>
<gene>
    <name evidence="1" type="ORF">CA13_74120</name>
</gene>
<accession>A0A5C5YIJ7</accession>
<protein>
    <submittedName>
        <fullName evidence="1">Uncharacterized protein</fullName>
    </submittedName>
</protein>
<organism evidence="1 2">
    <name type="scientific">Novipirellula herctigrandis</name>
    <dbReference type="NCBI Taxonomy" id="2527986"/>
    <lineage>
        <taxon>Bacteria</taxon>
        <taxon>Pseudomonadati</taxon>
        <taxon>Planctomycetota</taxon>
        <taxon>Planctomycetia</taxon>
        <taxon>Pirellulales</taxon>
        <taxon>Pirellulaceae</taxon>
        <taxon>Novipirellula</taxon>
    </lineage>
</organism>
<dbReference type="AlphaFoldDB" id="A0A5C5YIJ7"/>
<name>A0A5C5YIJ7_9BACT</name>
<keyword evidence="2" id="KW-1185">Reference proteome</keyword>